<dbReference type="GO" id="GO:0006605">
    <property type="term" value="P:protein targeting"/>
    <property type="evidence" value="ECO:0007669"/>
    <property type="project" value="UniProtKB-UniRule"/>
</dbReference>
<dbReference type="SUPFAM" id="SSF81886">
    <property type="entry name" value="Helical scaffold and wing domains of SecA"/>
    <property type="match status" value="1"/>
</dbReference>
<feature type="binding site" evidence="15">
    <location>
        <position position="560"/>
    </location>
    <ligand>
        <name>ATP</name>
        <dbReference type="ChEBI" id="CHEBI:30616"/>
    </ligand>
</feature>
<dbReference type="Pfam" id="PF01043">
    <property type="entry name" value="SecA_PP_bind"/>
    <property type="match status" value="1"/>
</dbReference>
<keyword evidence="9" id="KW-0862">Zinc</keyword>
<keyword evidence="4 15" id="KW-0813">Transport</keyword>
<dbReference type="GO" id="GO:0065002">
    <property type="term" value="P:intracellular protein transmembrane transport"/>
    <property type="evidence" value="ECO:0007669"/>
    <property type="project" value="UniProtKB-UniRule"/>
</dbReference>
<dbReference type="GO" id="GO:0005886">
    <property type="term" value="C:plasma membrane"/>
    <property type="evidence" value="ECO:0007669"/>
    <property type="project" value="UniProtKB-SubCell"/>
</dbReference>
<evidence type="ECO:0000256" key="1">
    <source>
        <dbReference type="ARBA" id="ARBA00001947"/>
    </source>
</evidence>
<dbReference type="AlphaFoldDB" id="A0A6B1DW07"/>
<comment type="cofactor">
    <cofactor evidence="1">
        <name>Zn(2+)</name>
        <dbReference type="ChEBI" id="CHEBI:29105"/>
    </cofactor>
</comment>
<evidence type="ECO:0000256" key="15">
    <source>
        <dbReference type="HAMAP-Rule" id="MF_01382"/>
    </source>
</evidence>
<keyword evidence="11 15" id="KW-0653">Protein transport</keyword>
<keyword evidence="12 15" id="KW-1278">Translocase</keyword>
<comment type="subunit">
    <text evidence="15">Monomer and homodimer. Part of the essential Sec protein translocation apparatus which comprises SecA, SecYEG and auxiliary proteins SecDF. Other proteins may also be involved.</text>
</comment>
<dbReference type="Pfam" id="PF02810">
    <property type="entry name" value="SEC-C"/>
    <property type="match status" value="1"/>
</dbReference>
<dbReference type="EC" id="7.4.2.8" evidence="15"/>
<dbReference type="Gene3D" id="1.10.3060.10">
    <property type="entry name" value="Helical scaffold and wing domains of SecA"/>
    <property type="match status" value="1"/>
</dbReference>
<evidence type="ECO:0000256" key="8">
    <source>
        <dbReference type="ARBA" id="ARBA00022741"/>
    </source>
</evidence>
<evidence type="ECO:0000256" key="17">
    <source>
        <dbReference type="SAM" id="MobiDB-lite"/>
    </source>
</evidence>
<dbReference type="CDD" id="cd17928">
    <property type="entry name" value="DEXDc_SecA"/>
    <property type="match status" value="1"/>
</dbReference>
<dbReference type="GO" id="GO:0017038">
    <property type="term" value="P:protein import"/>
    <property type="evidence" value="ECO:0007669"/>
    <property type="project" value="InterPro"/>
</dbReference>
<dbReference type="InterPro" id="IPR027417">
    <property type="entry name" value="P-loop_NTPase"/>
</dbReference>
<keyword evidence="13 15" id="KW-0811">Translocation</keyword>
<dbReference type="SUPFAM" id="SSF52540">
    <property type="entry name" value="P-loop containing nucleoside triphosphate hydrolases"/>
    <property type="match status" value="2"/>
</dbReference>
<feature type="compositionally biased region" description="Polar residues" evidence="17">
    <location>
        <begin position="935"/>
        <end position="944"/>
    </location>
</feature>
<dbReference type="PANTHER" id="PTHR30612:SF0">
    <property type="entry name" value="CHLOROPLAST PROTEIN-TRANSPORTING ATPASE"/>
    <property type="match status" value="1"/>
</dbReference>
<name>A0A6B1DW07_9CHLR</name>
<comment type="caution">
    <text evidence="20">The sequence shown here is derived from an EMBL/GenBank/DDBJ whole genome shotgun (WGS) entry which is preliminary data.</text>
</comment>
<dbReference type="GO" id="GO:0043952">
    <property type="term" value="P:protein transport by the Sec complex"/>
    <property type="evidence" value="ECO:0007669"/>
    <property type="project" value="TreeGrafter"/>
</dbReference>
<dbReference type="Gene3D" id="3.40.50.300">
    <property type="entry name" value="P-loop containing nucleotide triphosphate hydrolases"/>
    <property type="match status" value="2"/>
</dbReference>
<evidence type="ECO:0000256" key="11">
    <source>
        <dbReference type="ARBA" id="ARBA00022927"/>
    </source>
</evidence>
<dbReference type="GO" id="GO:0046872">
    <property type="term" value="F:metal ion binding"/>
    <property type="evidence" value="ECO:0007669"/>
    <property type="project" value="UniProtKB-KW"/>
</dbReference>
<dbReference type="InterPro" id="IPR036266">
    <property type="entry name" value="SecA_Wing/Scaffold_sf"/>
</dbReference>
<dbReference type="NCBIfam" id="TIGR00963">
    <property type="entry name" value="secA"/>
    <property type="match status" value="1"/>
</dbReference>
<dbReference type="InterPro" id="IPR020937">
    <property type="entry name" value="SecA_CS"/>
</dbReference>
<dbReference type="GO" id="GO:0005829">
    <property type="term" value="C:cytosol"/>
    <property type="evidence" value="ECO:0007669"/>
    <property type="project" value="TreeGrafter"/>
</dbReference>
<evidence type="ECO:0000256" key="5">
    <source>
        <dbReference type="ARBA" id="ARBA00022475"/>
    </source>
</evidence>
<evidence type="ECO:0000313" key="20">
    <source>
        <dbReference type="EMBL" id="MYD91531.1"/>
    </source>
</evidence>
<dbReference type="GO" id="GO:0031522">
    <property type="term" value="C:cell envelope Sec protein transport complex"/>
    <property type="evidence" value="ECO:0007669"/>
    <property type="project" value="TreeGrafter"/>
</dbReference>
<sequence length="980" mass="110337">MLRRFYNKVFGSPDERVIQKHGQLVEEINGLEPDVSRRPDADLRGRTDAFRVLVRERTEAAREGLAEANHRLADAGLGRGGAVQQRQRQARQQLYDAEHAVLDDLLPEAFAMVREACRRTLGKRHYDVQLLGGIVLHQGSIAEMKTGEGKTFVAALPLYLHALTGRGAHLVTPNDYLSKVGLQLMGPIYHLLGASAAVIQNQGGGGEAGSFIFDPDFRTSDDRYLSLRPCSRREAYAADITYGTNNEFGFDYLRDNMARGLDGKVQRELHYAIVDEVDNILIDEARTPLIISGVARDSSNHYQRFASLVRQLQAERDYTVAEKERTVTLTEAGIERMETALGIDNLYGSEHAEMLPYLDNALRASVLYRKDVEYLVKDREVVIVDEFTGRMMEGRRFSEGLHQAIEAKEGVTVQRESMTLASITFQNLFRMYPRLAGMTGTAKTEEEELRGIYDLDVVAVPTYKPVVRDDRPDVVYKTKDLKFRQVVGEIKAEHEAGRPVLVGTVAVETSEQLSRQLRRARVPHEVLNAKNHEREATIIAQAGRQGAVTIATNMAGRGVDILLGGNPEGLARDQLRKQKVDLLSIPQGEWTRVLDMLDRGEDPHAASDGEWVDTVTEVHRQVEQERREVLSLGGLHVVGTERHESRRIDNQLRGRSGRLGDPGSSRFYLSLEDDLLLRFGGERVSRIMDRFKMEDAPIEAGMIDRVIENAQVKVEGFYFDSRKNVLQYDEVVNEQRTAIYEQRQLILEATDRIPLARAMIADLVSDQIADAFELGEDEDADEALRPLRAFFPPDSTRLPVPLLEVLEEDREALRTEAEMEAILLGGIDDALAAKREQCENDDLFRQVLGEVMLGTIDSLWTRHLTDLDHLREGIGLRAVGQIQPIVAYKQEAFNMYSLLQTDILEQTARTLLALQLQVAQPMVRRQPAFDRVHLNRQNGTQATPVQRRRSAQPGRNDPCPCGSGRKFKHCHMRKRPVPAG</sequence>
<accession>A0A6B1DW07</accession>
<dbReference type="Pfam" id="PF21090">
    <property type="entry name" value="P-loop_SecA"/>
    <property type="match status" value="1"/>
</dbReference>
<dbReference type="FunFam" id="3.90.1440.10:FF:000002">
    <property type="entry name" value="Protein translocase subunit SecA"/>
    <property type="match status" value="1"/>
</dbReference>
<evidence type="ECO:0000256" key="2">
    <source>
        <dbReference type="ARBA" id="ARBA00004170"/>
    </source>
</evidence>
<keyword evidence="6 15" id="KW-0963">Cytoplasm</keyword>
<dbReference type="InterPro" id="IPR000185">
    <property type="entry name" value="SecA"/>
</dbReference>
<dbReference type="Gene3D" id="3.90.1440.10">
    <property type="entry name" value="SecA, preprotein cross-linking domain"/>
    <property type="match status" value="1"/>
</dbReference>
<dbReference type="CDD" id="cd18803">
    <property type="entry name" value="SF2_C_secA"/>
    <property type="match status" value="1"/>
</dbReference>
<feature type="domain" description="Helicase ATP-binding" evidence="18">
    <location>
        <begin position="131"/>
        <end position="293"/>
    </location>
</feature>
<dbReference type="NCBIfam" id="NF009538">
    <property type="entry name" value="PRK12904.1"/>
    <property type="match status" value="1"/>
</dbReference>
<feature type="binding site" evidence="15">
    <location>
        <position position="129"/>
    </location>
    <ligand>
        <name>ATP</name>
        <dbReference type="ChEBI" id="CHEBI:30616"/>
    </ligand>
</feature>
<proteinExistence type="inferred from homology"/>
<dbReference type="PROSITE" id="PS51192">
    <property type="entry name" value="HELICASE_ATP_BIND_1"/>
    <property type="match status" value="1"/>
</dbReference>
<evidence type="ECO:0000256" key="14">
    <source>
        <dbReference type="ARBA" id="ARBA00023136"/>
    </source>
</evidence>
<dbReference type="EMBL" id="VXPY01000100">
    <property type="protein sequence ID" value="MYD91531.1"/>
    <property type="molecule type" value="Genomic_DNA"/>
</dbReference>
<dbReference type="InterPro" id="IPR011115">
    <property type="entry name" value="SecA_DEAD"/>
</dbReference>
<evidence type="ECO:0000259" key="19">
    <source>
        <dbReference type="PROSITE" id="PS51196"/>
    </source>
</evidence>
<dbReference type="InterPro" id="IPR014001">
    <property type="entry name" value="Helicase_ATP-bd"/>
</dbReference>
<dbReference type="Pfam" id="PF07517">
    <property type="entry name" value="SecA_DEAD"/>
    <property type="match status" value="1"/>
</dbReference>
<keyword evidence="5 15" id="KW-1003">Cell membrane</keyword>
<evidence type="ECO:0000256" key="4">
    <source>
        <dbReference type="ARBA" id="ARBA00022448"/>
    </source>
</evidence>
<reference evidence="20" key="1">
    <citation type="submission" date="2019-09" db="EMBL/GenBank/DDBJ databases">
        <title>Characterisation of the sponge microbiome using genome-centric metagenomics.</title>
        <authorList>
            <person name="Engelberts J.P."/>
            <person name="Robbins S.J."/>
            <person name="De Goeij J.M."/>
            <person name="Aranda M."/>
            <person name="Bell S.C."/>
            <person name="Webster N.S."/>
        </authorList>
    </citation>
    <scope>NUCLEOTIDE SEQUENCE</scope>
    <source>
        <strain evidence="20">SB0662_bin_9</strain>
    </source>
</reference>
<dbReference type="InterPro" id="IPR004027">
    <property type="entry name" value="SEC_C_motif"/>
</dbReference>
<comment type="subcellular location">
    <subcellularLocation>
        <location evidence="15">Cell membrane</location>
        <topology evidence="15">Peripheral membrane protein</topology>
        <orientation evidence="15">Cytoplasmic side</orientation>
    </subcellularLocation>
    <subcellularLocation>
        <location evidence="15">Cytoplasm</location>
    </subcellularLocation>
    <subcellularLocation>
        <location evidence="2">Membrane</location>
        <topology evidence="2">Peripheral membrane protein</topology>
    </subcellularLocation>
    <text evidence="15">Distribution is 50-50.</text>
</comment>
<evidence type="ECO:0000256" key="10">
    <source>
        <dbReference type="ARBA" id="ARBA00022840"/>
    </source>
</evidence>
<dbReference type="InterPro" id="IPR044722">
    <property type="entry name" value="SecA_SF2_C"/>
</dbReference>
<evidence type="ECO:0000256" key="16">
    <source>
        <dbReference type="RuleBase" id="RU003874"/>
    </source>
</evidence>
<dbReference type="InterPro" id="IPR011116">
    <property type="entry name" value="SecA_Wing/Scaffold"/>
</dbReference>
<protein>
    <recommendedName>
        <fullName evidence="15 16">Protein translocase subunit SecA</fullName>
        <ecNumber evidence="15">7.4.2.8</ecNumber>
    </recommendedName>
</protein>
<dbReference type="InterPro" id="IPR014018">
    <property type="entry name" value="SecA_motor_DEAD"/>
</dbReference>
<dbReference type="GO" id="GO:0008564">
    <property type="term" value="F:protein-exporting ATPase activity"/>
    <property type="evidence" value="ECO:0007669"/>
    <property type="project" value="UniProtKB-EC"/>
</dbReference>
<dbReference type="GO" id="GO:0005524">
    <property type="term" value="F:ATP binding"/>
    <property type="evidence" value="ECO:0007669"/>
    <property type="project" value="UniProtKB-UniRule"/>
</dbReference>
<comment type="function">
    <text evidence="15">Part of the Sec protein translocase complex. Interacts with the SecYEG preprotein conducting channel. Has a central role in coupling the hydrolysis of ATP to the transfer of proteins into and across the cell membrane, serving as an ATP-driven molecular motor driving the stepwise translocation of polypeptide chains across the membrane.</text>
</comment>
<keyword evidence="8 15" id="KW-0547">Nucleotide-binding</keyword>
<evidence type="ECO:0000256" key="3">
    <source>
        <dbReference type="ARBA" id="ARBA00007650"/>
    </source>
</evidence>
<evidence type="ECO:0000256" key="12">
    <source>
        <dbReference type="ARBA" id="ARBA00022967"/>
    </source>
</evidence>
<dbReference type="Pfam" id="PF07516">
    <property type="entry name" value="SecA_SW"/>
    <property type="match status" value="1"/>
</dbReference>
<dbReference type="SUPFAM" id="SSF81767">
    <property type="entry name" value="Pre-protein crosslinking domain of SecA"/>
    <property type="match status" value="1"/>
</dbReference>
<organism evidence="20">
    <name type="scientific">Caldilineaceae bacterium SB0662_bin_9</name>
    <dbReference type="NCBI Taxonomy" id="2605258"/>
    <lineage>
        <taxon>Bacteria</taxon>
        <taxon>Bacillati</taxon>
        <taxon>Chloroflexota</taxon>
        <taxon>Caldilineae</taxon>
        <taxon>Caldilineales</taxon>
        <taxon>Caldilineaceae</taxon>
    </lineage>
</organism>
<evidence type="ECO:0000256" key="7">
    <source>
        <dbReference type="ARBA" id="ARBA00022723"/>
    </source>
</evidence>
<dbReference type="PROSITE" id="PS51196">
    <property type="entry name" value="SECA_MOTOR_DEAD"/>
    <property type="match status" value="1"/>
</dbReference>
<dbReference type="PROSITE" id="PS01312">
    <property type="entry name" value="SECA"/>
    <property type="match status" value="1"/>
</dbReference>
<dbReference type="PRINTS" id="PR00906">
    <property type="entry name" value="SECA"/>
</dbReference>
<dbReference type="SMART" id="SM00958">
    <property type="entry name" value="SecA_PP_bind"/>
    <property type="match status" value="1"/>
</dbReference>
<evidence type="ECO:0000256" key="13">
    <source>
        <dbReference type="ARBA" id="ARBA00023010"/>
    </source>
</evidence>
<comment type="similarity">
    <text evidence="3 15 16">Belongs to the SecA family.</text>
</comment>
<feature type="domain" description="SecA family profile" evidence="19">
    <location>
        <begin position="3"/>
        <end position="699"/>
    </location>
</feature>
<comment type="catalytic activity">
    <reaction evidence="15">
        <text>ATP + H2O + cellular proteinSide 1 = ADP + phosphate + cellular proteinSide 2.</text>
        <dbReference type="EC" id="7.4.2.8"/>
    </reaction>
</comment>
<feature type="binding site" evidence="15">
    <location>
        <begin position="147"/>
        <end position="151"/>
    </location>
    <ligand>
        <name>ATP</name>
        <dbReference type="ChEBI" id="CHEBI:30616"/>
    </ligand>
</feature>
<keyword evidence="10 15" id="KW-0067">ATP-binding</keyword>
<evidence type="ECO:0000256" key="6">
    <source>
        <dbReference type="ARBA" id="ARBA00022490"/>
    </source>
</evidence>
<dbReference type="InterPro" id="IPR036670">
    <property type="entry name" value="SecA_X-link_sf"/>
</dbReference>
<keyword evidence="14 15" id="KW-0472">Membrane</keyword>
<evidence type="ECO:0000256" key="9">
    <source>
        <dbReference type="ARBA" id="ARBA00022833"/>
    </source>
</evidence>
<keyword evidence="7" id="KW-0479">Metal-binding</keyword>
<feature type="region of interest" description="Disordered" evidence="17">
    <location>
        <begin position="935"/>
        <end position="963"/>
    </location>
</feature>
<dbReference type="SMART" id="SM00957">
    <property type="entry name" value="SecA_DEAD"/>
    <property type="match status" value="1"/>
</dbReference>
<dbReference type="PANTHER" id="PTHR30612">
    <property type="entry name" value="SECA INNER MEMBRANE COMPONENT OF SEC PROTEIN SECRETION SYSTEM"/>
    <property type="match status" value="1"/>
</dbReference>
<dbReference type="HAMAP" id="MF_01382">
    <property type="entry name" value="SecA"/>
    <property type="match status" value="1"/>
</dbReference>
<dbReference type="InterPro" id="IPR011130">
    <property type="entry name" value="SecA_preprotein_X-link_dom"/>
</dbReference>
<evidence type="ECO:0000259" key="18">
    <source>
        <dbReference type="PROSITE" id="PS51192"/>
    </source>
</evidence>
<gene>
    <name evidence="15 20" type="primary">secA</name>
    <name evidence="20" type="ORF">F4Y08_14560</name>
</gene>